<dbReference type="GO" id="GO:0005654">
    <property type="term" value="C:nucleoplasm"/>
    <property type="evidence" value="ECO:0007669"/>
    <property type="project" value="TreeGrafter"/>
</dbReference>
<dbReference type="eggNOG" id="KOG3700">
    <property type="taxonomic scope" value="Eukaryota"/>
</dbReference>
<keyword evidence="5" id="KW-1185">Reference proteome</keyword>
<evidence type="ECO:0000256" key="1">
    <source>
        <dbReference type="ARBA" id="ARBA00004123"/>
    </source>
</evidence>
<dbReference type="Gene3D" id="1.25.10.10">
    <property type="entry name" value="Leucine-rich Repeat Variant"/>
    <property type="match status" value="1"/>
</dbReference>
<dbReference type="InParanoid" id="A0A067R7Z2"/>
<gene>
    <name evidence="4" type="ORF">L798_10196</name>
</gene>
<dbReference type="Proteomes" id="UP000027135">
    <property type="component" value="Unassembled WGS sequence"/>
</dbReference>
<proteinExistence type="inferred from homology"/>
<evidence type="ECO:0000313" key="4">
    <source>
        <dbReference type="EMBL" id="KDR14499.1"/>
    </source>
</evidence>
<keyword evidence="2" id="KW-0539">Nucleus</keyword>
<organism evidence="4 5">
    <name type="scientific">Zootermopsis nevadensis</name>
    <name type="common">Dampwood termite</name>
    <dbReference type="NCBI Taxonomy" id="136037"/>
    <lineage>
        <taxon>Eukaryota</taxon>
        <taxon>Metazoa</taxon>
        <taxon>Ecdysozoa</taxon>
        <taxon>Arthropoda</taxon>
        <taxon>Hexapoda</taxon>
        <taxon>Insecta</taxon>
        <taxon>Pterygota</taxon>
        <taxon>Neoptera</taxon>
        <taxon>Polyneoptera</taxon>
        <taxon>Dictyoptera</taxon>
        <taxon>Blattodea</taxon>
        <taxon>Blattoidea</taxon>
        <taxon>Termitoidae</taxon>
        <taxon>Termopsidae</taxon>
        <taxon>Zootermopsis</taxon>
    </lineage>
</organism>
<evidence type="ECO:0000256" key="3">
    <source>
        <dbReference type="ARBA" id="ARBA00038401"/>
    </source>
</evidence>
<dbReference type="InterPro" id="IPR016024">
    <property type="entry name" value="ARM-type_fold"/>
</dbReference>
<dbReference type="InterPro" id="IPR052464">
    <property type="entry name" value="Synovial_Prolif_Regulator"/>
</dbReference>
<name>A0A067R7Z2_ZOONE</name>
<dbReference type="EMBL" id="KK852878">
    <property type="protein sequence ID" value="KDR14499.1"/>
    <property type="molecule type" value="Genomic_DNA"/>
</dbReference>
<dbReference type="InterPro" id="IPR011989">
    <property type="entry name" value="ARM-like"/>
</dbReference>
<comment type="similarity">
    <text evidence="3">Belongs to the SAAL1 family.</text>
</comment>
<dbReference type="PANTHER" id="PTHR23424">
    <property type="entry name" value="SERUM AMYLOID A"/>
    <property type="match status" value="1"/>
</dbReference>
<dbReference type="AlphaFoldDB" id="A0A067R7Z2"/>
<evidence type="ECO:0000256" key="2">
    <source>
        <dbReference type="ARBA" id="ARBA00023242"/>
    </source>
</evidence>
<evidence type="ECO:0000313" key="5">
    <source>
        <dbReference type="Proteomes" id="UP000027135"/>
    </source>
</evidence>
<sequence length="572" mass="64480">MESYIWLNNEKTADSSALPEEARQCNPSLPVDMADDANRMRGDAIGNTLYSECWVIKILMKLTKFSSEDWSEDMETELCLLWDMTIEPDVVELLMQHNFLDLTSRIIHHTNIPRLMEILVGIIGNLTCVPRVRKEIARKVDIIRMLLELLSMPDVPTLLQLMRLLQACFWDLRNTEENTVSSGPSVEKSVLRENNSKNPSIHEAVTKCSELDINSSFKVTVDEEARVADVQEVKRAGNLREEKSVHRPSGEILDLQNCAMDLDLSGANRCTLHESSHKETVESLVLEADQVDCEIKDASYKSKDEQLQIKVDVNKEKAEVDSVWLQELSDVNKWFPSIIFILGSSTNGELICSTLALLDTLCHVPISDGYLGRHIASPDVVLALLETLKQLHHEYRKDNDFCKDVKLEKAVRHWAAILSGFSSFPEGKAALCNHAEALSTSLCSHLMVDKLSDQLSEHQAEFIMLATEIMGSLLEDSGYFHPPTFNRFLSILTFLRGRSTLERNRCNRDGGENLRNVFATWEVQQEVIGVLEKYFVAVVQRADGGALASVLQHCNKEHVAILQSVMEGQKSI</sequence>
<comment type="subcellular location">
    <subcellularLocation>
        <location evidence="1">Nucleus</location>
    </subcellularLocation>
</comment>
<dbReference type="PANTHER" id="PTHR23424:SF23">
    <property type="entry name" value="PROTEIN SAAL1"/>
    <property type="match status" value="1"/>
</dbReference>
<accession>A0A067R7Z2</accession>
<reference evidence="4 5" key="1">
    <citation type="journal article" date="2014" name="Nat. Commun.">
        <title>Molecular traces of alternative social organization in a termite genome.</title>
        <authorList>
            <person name="Terrapon N."/>
            <person name="Li C."/>
            <person name="Robertson H.M."/>
            <person name="Ji L."/>
            <person name="Meng X."/>
            <person name="Booth W."/>
            <person name="Chen Z."/>
            <person name="Childers C.P."/>
            <person name="Glastad K.M."/>
            <person name="Gokhale K."/>
            <person name="Gowin J."/>
            <person name="Gronenberg W."/>
            <person name="Hermansen R.A."/>
            <person name="Hu H."/>
            <person name="Hunt B.G."/>
            <person name="Huylmans A.K."/>
            <person name="Khalil S.M."/>
            <person name="Mitchell R.D."/>
            <person name="Munoz-Torres M.C."/>
            <person name="Mustard J.A."/>
            <person name="Pan H."/>
            <person name="Reese J.T."/>
            <person name="Scharf M.E."/>
            <person name="Sun F."/>
            <person name="Vogel H."/>
            <person name="Xiao J."/>
            <person name="Yang W."/>
            <person name="Yang Z."/>
            <person name="Yang Z."/>
            <person name="Zhou J."/>
            <person name="Zhu J."/>
            <person name="Brent C.S."/>
            <person name="Elsik C.G."/>
            <person name="Goodisman M.A."/>
            <person name="Liberles D.A."/>
            <person name="Roe R.M."/>
            <person name="Vargo E.L."/>
            <person name="Vilcinskas A."/>
            <person name="Wang J."/>
            <person name="Bornberg-Bauer E."/>
            <person name="Korb J."/>
            <person name="Zhang G."/>
            <person name="Liebig J."/>
        </authorList>
    </citation>
    <scope>NUCLEOTIDE SEQUENCE [LARGE SCALE GENOMIC DNA]</scope>
    <source>
        <tissue evidence="4">Whole organism</tissue>
    </source>
</reference>
<dbReference type="SUPFAM" id="SSF48371">
    <property type="entry name" value="ARM repeat"/>
    <property type="match status" value="1"/>
</dbReference>
<protein>
    <submittedName>
        <fullName evidence="4">Protein SAAL1</fullName>
    </submittedName>
</protein>
<dbReference type="OrthoDB" id="2156856at2759"/>